<accession>A0A840SL04</accession>
<dbReference type="InterPro" id="IPR001608">
    <property type="entry name" value="Ala_racemase_N"/>
</dbReference>
<feature type="binding site" evidence="7 9">
    <location>
        <position position="267"/>
    </location>
    <ligand>
        <name>substrate</name>
    </ligand>
</feature>
<comment type="similarity">
    <text evidence="3 7">Belongs to the alanine racemase family.</text>
</comment>
<evidence type="ECO:0000256" key="6">
    <source>
        <dbReference type="ARBA" id="ARBA00023235"/>
    </source>
</evidence>
<feature type="domain" description="Alanine racemase C-terminal" evidence="10">
    <location>
        <begin position="197"/>
        <end position="320"/>
    </location>
</feature>
<evidence type="ECO:0000313" key="12">
    <source>
        <dbReference type="Proteomes" id="UP000549457"/>
    </source>
</evidence>
<dbReference type="GO" id="GO:0008784">
    <property type="term" value="F:alanine racemase activity"/>
    <property type="evidence" value="ECO:0007669"/>
    <property type="project" value="UniProtKB-UniRule"/>
</dbReference>
<evidence type="ECO:0000256" key="7">
    <source>
        <dbReference type="HAMAP-Rule" id="MF_01201"/>
    </source>
</evidence>
<feature type="active site" description="Proton acceptor; specific for L-alanine" evidence="7">
    <location>
        <position position="218"/>
    </location>
</feature>
<evidence type="ECO:0000256" key="8">
    <source>
        <dbReference type="PIRSR" id="PIRSR600821-50"/>
    </source>
</evidence>
<dbReference type="SUPFAM" id="SSF51419">
    <property type="entry name" value="PLP-binding barrel"/>
    <property type="match status" value="1"/>
</dbReference>
<feature type="binding site" evidence="7 9">
    <location>
        <position position="103"/>
    </location>
    <ligand>
        <name>substrate</name>
    </ligand>
</feature>
<dbReference type="Gene3D" id="2.40.37.10">
    <property type="entry name" value="Lyase, Ornithine Decarboxylase, Chain A, domain 1"/>
    <property type="match status" value="1"/>
</dbReference>
<dbReference type="NCBIfam" id="TIGR00492">
    <property type="entry name" value="alr"/>
    <property type="match status" value="1"/>
</dbReference>
<dbReference type="Pfam" id="PF00842">
    <property type="entry name" value="Ala_racemase_C"/>
    <property type="match status" value="1"/>
</dbReference>
<dbReference type="AlphaFoldDB" id="A0A840SL04"/>
<dbReference type="PRINTS" id="PR00992">
    <property type="entry name" value="ALARACEMASE"/>
</dbReference>
<reference evidence="11 12" key="1">
    <citation type="submission" date="2020-08" db="EMBL/GenBank/DDBJ databases">
        <title>Genomic Encyclopedia of Type Strains, Phase IV (KMG-IV): sequencing the most valuable type-strain genomes for metagenomic binning, comparative biology and taxonomic classification.</title>
        <authorList>
            <person name="Goeker M."/>
        </authorList>
    </citation>
    <scope>NUCLEOTIDE SEQUENCE [LARGE SCALE GENOMIC DNA]</scope>
    <source>
        <strain evidence="11 12">DSM 101730</strain>
    </source>
</reference>
<dbReference type="SUPFAM" id="SSF50621">
    <property type="entry name" value="Alanine racemase C-terminal domain-like"/>
    <property type="match status" value="1"/>
</dbReference>
<dbReference type="EMBL" id="JACHFM010000001">
    <property type="protein sequence ID" value="MBB5220818.1"/>
    <property type="molecule type" value="Genomic_DNA"/>
</dbReference>
<comment type="catalytic activity">
    <reaction evidence="1 7">
        <text>L-alanine = D-alanine</text>
        <dbReference type="Rhea" id="RHEA:20249"/>
        <dbReference type="ChEBI" id="CHEBI:57416"/>
        <dbReference type="ChEBI" id="CHEBI:57972"/>
        <dbReference type="EC" id="5.1.1.1"/>
    </reaction>
</comment>
<comment type="pathway">
    <text evidence="7">Amino-acid biosynthesis; D-alanine biosynthesis; D-alanine from L-alanine: step 1/1.</text>
</comment>
<dbReference type="InterPro" id="IPR009006">
    <property type="entry name" value="Ala_racemase/Decarboxylase_C"/>
</dbReference>
<keyword evidence="6 7" id="KW-0413">Isomerase</keyword>
<sequence length="323" mass="32635">METAAVLKADAYGLGAGAVGPALAAAGVRSFFVALAEEGVALREAVGPVPAIYVFAGLMPGDAPLFEAADLIPCLNSPGQAADFLRELPGRPCALQVDTGMNRLGLEPAEFDAIAGDLARLAPVLAISHLACSDEPDHPMNASQAAAMTDFAARLPGVRLSLAATGGTLLGAPFHFGLVRPGVGLYGGMPFAAASPVVSLSLPVVQVRDVAPGEAVGYSATWTAAGPARIATVSAGYADGLLRALGNGGFDLLAGDVRCPVIGRVSMDLITVDVTGLGSVPAMLDLLGPQQGVDDLARSAGTIGYEILTSLGPRYERVYKGGS</sequence>
<evidence type="ECO:0000259" key="10">
    <source>
        <dbReference type="SMART" id="SM01005"/>
    </source>
</evidence>
<organism evidence="11 12">
    <name type="scientific">Amaricoccus macauensis</name>
    <dbReference type="NCBI Taxonomy" id="57001"/>
    <lineage>
        <taxon>Bacteria</taxon>
        <taxon>Pseudomonadati</taxon>
        <taxon>Pseudomonadota</taxon>
        <taxon>Alphaproteobacteria</taxon>
        <taxon>Rhodobacterales</taxon>
        <taxon>Paracoccaceae</taxon>
        <taxon>Amaricoccus</taxon>
    </lineage>
</organism>
<proteinExistence type="inferred from homology"/>
<dbReference type="Gene3D" id="3.20.20.10">
    <property type="entry name" value="Alanine racemase"/>
    <property type="match status" value="1"/>
</dbReference>
<dbReference type="GO" id="GO:0030170">
    <property type="term" value="F:pyridoxal phosphate binding"/>
    <property type="evidence" value="ECO:0007669"/>
    <property type="project" value="UniProtKB-UniRule"/>
</dbReference>
<comment type="cofactor">
    <cofactor evidence="2 7 8">
        <name>pyridoxal 5'-phosphate</name>
        <dbReference type="ChEBI" id="CHEBI:597326"/>
    </cofactor>
</comment>
<dbReference type="SMART" id="SM01005">
    <property type="entry name" value="Ala_racemase_C"/>
    <property type="match status" value="1"/>
</dbReference>
<evidence type="ECO:0000313" key="11">
    <source>
        <dbReference type="EMBL" id="MBB5220818.1"/>
    </source>
</evidence>
<dbReference type="PROSITE" id="PS00395">
    <property type="entry name" value="ALANINE_RACEMASE"/>
    <property type="match status" value="1"/>
</dbReference>
<dbReference type="PANTHER" id="PTHR30511:SF0">
    <property type="entry name" value="ALANINE RACEMASE, CATABOLIC-RELATED"/>
    <property type="match status" value="1"/>
</dbReference>
<name>A0A840SL04_9RHOB</name>
<gene>
    <name evidence="11" type="ORF">HNP73_000739</name>
</gene>
<keyword evidence="12" id="KW-1185">Reference proteome</keyword>
<dbReference type="Proteomes" id="UP000549457">
    <property type="component" value="Unassembled WGS sequence"/>
</dbReference>
<dbReference type="Pfam" id="PF01168">
    <property type="entry name" value="Ala_racemase_N"/>
    <property type="match status" value="1"/>
</dbReference>
<feature type="modified residue" description="N6-(pyridoxal phosphate)lysine" evidence="7 8">
    <location>
        <position position="8"/>
    </location>
</feature>
<evidence type="ECO:0000256" key="2">
    <source>
        <dbReference type="ARBA" id="ARBA00001933"/>
    </source>
</evidence>
<dbReference type="InterPro" id="IPR000821">
    <property type="entry name" value="Ala_racemase"/>
</dbReference>
<dbReference type="HAMAP" id="MF_01201">
    <property type="entry name" value="Ala_racemase"/>
    <property type="match status" value="1"/>
</dbReference>
<dbReference type="GO" id="GO:0030632">
    <property type="term" value="P:D-alanine biosynthetic process"/>
    <property type="evidence" value="ECO:0007669"/>
    <property type="project" value="UniProtKB-UniRule"/>
</dbReference>
<evidence type="ECO:0000256" key="5">
    <source>
        <dbReference type="ARBA" id="ARBA00022898"/>
    </source>
</evidence>
<evidence type="ECO:0000256" key="4">
    <source>
        <dbReference type="ARBA" id="ARBA00013089"/>
    </source>
</evidence>
<evidence type="ECO:0000256" key="3">
    <source>
        <dbReference type="ARBA" id="ARBA00007880"/>
    </source>
</evidence>
<dbReference type="InterPro" id="IPR011079">
    <property type="entry name" value="Ala_racemase_C"/>
</dbReference>
<dbReference type="InterPro" id="IPR020622">
    <property type="entry name" value="Ala_racemase_pyridoxalP-BS"/>
</dbReference>
<evidence type="ECO:0000256" key="1">
    <source>
        <dbReference type="ARBA" id="ARBA00000316"/>
    </source>
</evidence>
<feature type="active site" description="Proton acceptor; specific for D-alanine" evidence="7">
    <location>
        <position position="8"/>
    </location>
</feature>
<evidence type="ECO:0000256" key="9">
    <source>
        <dbReference type="PIRSR" id="PIRSR600821-52"/>
    </source>
</evidence>
<dbReference type="UniPathway" id="UPA00042">
    <property type="reaction ID" value="UER00497"/>
</dbReference>
<dbReference type="CDD" id="cd00430">
    <property type="entry name" value="PLPDE_III_AR"/>
    <property type="match status" value="1"/>
</dbReference>
<keyword evidence="5 7" id="KW-0663">Pyridoxal phosphate</keyword>
<dbReference type="EC" id="5.1.1.1" evidence="4 7"/>
<dbReference type="InterPro" id="IPR029066">
    <property type="entry name" value="PLP-binding_barrel"/>
</dbReference>
<comment type="function">
    <text evidence="7">Catalyzes the interconversion of L-alanine and D-alanine. May also act on other amino acids.</text>
</comment>
<comment type="caution">
    <text evidence="11">The sequence shown here is derived from an EMBL/GenBank/DDBJ whole genome shotgun (WGS) entry which is preliminary data.</text>
</comment>
<protein>
    <recommendedName>
        <fullName evidence="4 7">Alanine racemase</fullName>
        <ecNumber evidence="4 7">5.1.1.1</ecNumber>
    </recommendedName>
</protein>
<dbReference type="GO" id="GO:0005829">
    <property type="term" value="C:cytosol"/>
    <property type="evidence" value="ECO:0007669"/>
    <property type="project" value="TreeGrafter"/>
</dbReference>
<dbReference type="PANTHER" id="PTHR30511">
    <property type="entry name" value="ALANINE RACEMASE"/>
    <property type="match status" value="1"/>
</dbReference>